<name>A0ABZ2Z810_9BACT</name>
<dbReference type="PROSITE" id="PS52016">
    <property type="entry name" value="TONB_DEPENDENT_REC_3"/>
    <property type="match status" value="1"/>
</dbReference>
<feature type="signal peptide" evidence="10">
    <location>
        <begin position="1"/>
        <end position="24"/>
    </location>
</feature>
<dbReference type="Proteomes" id="UP001449657">
    <property type="component" value="Chromosome"/>
</dbReference>
<evidence type="ECO:0000256" key="1">
    <source>
        <dbReference type="ARBA" id="ARBA00004571"/>
    </source>
</evidence>
<evidence type="ECO:0000259" key="11">
    <source>
        <dbReference type="Pfam" id="PF00593"/>
    </source>
</evidence>
<protein>
    <submittedName>
        <fullName evidence="13">SusC/RagA family TonB-linked outer membrane protein</fullName>
    </submittedName>
</protein>
<evidence type="ECO:0000256" key="10">
    <source>
        <dbReference type="SAM" id="SignalP"/>
    </source>
</evidence>
<proteinExistence type="inferred from homology"/>
<dbReference type="InterPro" id="IPR023997">
    <property type="entry name" value="TonB-dep_OMP_SusC/RagA_CS"/>
</dbReference>
<comment type="subcellular location">
    <subcellularLocation>
        <location evidence="1 8">Cell outer membrane</location>
        <topology evidence="1 8">Multi-pass membrane protein</topology>
    </subcellularLocation>
</comment>
<dbReference type="Pfam" id="PF00593">
    <property type="entry name" value="TonB_dep_Rec_b-barrel"/>
    <property type="match status" value="1"/>
</dbReference>
<dbReference type="InterPro" id="IPR012910">
    <property type="entry name" value="Plug_dom"/>
</dbReference>
<dbReference type="Pfam" id="PF07715">
    <property type="entry name" value="Plug"/>
    <property type="match status" value="1"/>
</dbReference>
<sequence length="983" mass="106151">MIKMRLLSALLICLTLFLSQVALAQTKPVSGKITDETGSAIPGASVQAKGTTIGTVSDPTGAFKLNVPTQTQTLVVSFIGYAPQEVNIANQSEISVILKLESSTLTDVVVVGYGTTRKKDLTGAVTSLKAKDFNKGIVASPDQLIQGKVAGLMIVNNSGAPGAAATVRIRGVSSVRSGNQPLYVIDGVPLDGRVARPEINANGIGQTPAANPLNFVNSFDIASMDVLKDASATAIYGSRGSNGVIIITTKKGQEGPAKLDFNYSIGASSAMKKLEVLNADQFRQTLKNYNFAGGDEGGSAEGLNSILRTGLTHNFNVAVSGGSENARYRAAFGLMDQEGIVLKSGLKKYTGNLTGQFKFLESRRLGLDFSLMAAQTVETMAPISNNAGFTGSLIGQALQWNPTLNLRKPDGSLTILGSNGAVNPLGMSEAWDDKADISYLLGNISPYFKITNDLEYRFLFSINRQAGIRRTEIQSWININGVKDLGQAYQGNAELLTKLFTHTLNFNKQITDAFHLGAVVGYEYQDFQYRTTDLGALGFSTDALPYTSILQDPHQSNTFMSTMVQPKSELQSIFGRVTANLYDKYLLTATMRADGSNKFGKNNRYGYFPSFAAKWNLSQEDFLKGNSFVQQLAIRAGWGITGNQEFPAGAAQEQFMLTGGGGSRQINAANPDLKWEKSAQLNAGIDFSILQNRISGNVDYFHKKTSDLLFNFIATGPGPAANVWRNMPGEILNRGVELALRGEVVRGKELSWNLGVNAAFMKNELRNYEGPDVLTGAISGQGVSGATIQRFANGYPLNVFYLRKWTGLNKDGISEYEGGADKSFYSGDPNPRTLLGITTDLSVKKWYFSVNFNGAFGHKLYNNTANTVLAINNLSSRNIGKDLLNNGESTSNPIATSTRYLESGNFLKLTNATISYSFGDVGKNFKNLNLALTGQNLFVITKYSGFDPEVNTDKSVNGVNSFGIEYIPYPTARNIMFSVGVSF</sequence>
<keyword evidence="3 8" id="KW-1134">Transmembrane beta strand</keyword>
<organism evidence="13 14">
    <name type="scientific">Chitinophaga caseinilytica</name>
    <dbReference type="NCBI Taxonomy" id="2267521"/>
    <lineage>
        <taxon>Bacteria</taxon>
        <taxon>Pseudomonadati</taxon>
        <taxon>Bacteroidota</taxon>
        <taxon>Chitinophagia</taxon>
        <taxon>Chitinophagales</taxon>
        <taxon>Chitinophagaceae</taxon>
        <taxon>Chitinophaga</taxon>
    </lineage>
</organism>
<evidence type="ECO:0000256" key="5">
    <source>
        <dbReference type="ARBA" id="ARBA00023077"/>
    </source>
</evidence>
<reference evidence="13 14" key="1">
    <citation type="submission" date="2024-03" db="EMBL/GenBank/DDBJ databases">
        <title>Chitinophaga caseinilytica sp. nov., a casein hydrolysing bacterium isolated from forest soil.</title>
        <authorList>
            <person name="Lee D.S."/>
            <person name="Han D.M."/>
            <person name="Baek J.H."/>
            <person name="Choi D.G."/>
            <person name="Jeon J.H."/>
            <person name="Jeon C.O."/>
        </authorList>
    </citation>
    <scope>NUCLEOTIDE SEQUENCE [LARGE SCALE GENOMIC DNA]</scope>
    <source>
        <strain evidence="13 14">KACC 19118</strain>
    </source>
</reference>
<gene>
    <name evidence="13" type="ORF">WJU22_05875</name>
</gene>
<dbReference type="Gene3D" id="2.40.170.20">
    <property type="entry name" value="TonB-dependent receptor, beta-barrel domain"/>
    <property type="match status" value="1"/>
</dbReference>
<keyword evidence="4 8" id="KW-0812">Transmembrane</keyword>
<feature type="domain" description="TonB-dependent receptor-like beta-barrel" evidence="11">
    <location>
        <begin position="451"/>
        <end position="937"/>
    </location>
</feature>
<dbReference type="Gene3D" id="2.60.40.1120">
    <property type="entry name" value="Carboxypeptidase-like, regulatory domain"/>
    <property type="match status" value="1"/>
</dbReference>
<dbReference type="NCBIfam" id="TIGR04056">
    <property type="entry name" value="OMP_RagA_SusC"/>
    <property type="match status" value="1"/>
</dbReference>
<dbReference type="InterPro" id="IPR036942">
    <property type="entry name" value="Beta-barrel_TonB_sf"/>
</dbReference>
<keyword evidence="2 8" id="KW-0813">Transport</keyword>
<dbReference type="SUPFAM" id="SSF49464">
    <property type="entry name" value="Carboxypeptidase regulatory domain-like"/>
    <property type="match status" value="1"/>
</dbReference>
<evidence type="ECO:0000256" key="4">
    <source>
        <dbReference type="ARBA" id="ARBA00022692"/>
    </source>
</evidence>
<feature type="chain" id="PRO_5045703182" evidence="10">
    <location>
        <begin position="25"/>
        <end position="983"/>
    </location>
</feature>
<evidence type="ECO:0000256" key="6">
    <source>
        <dbReference type="ARBA" id="ARBA00023136"/>
    </source>
</evidence>
<evidence type="ECO:0000256" key="2">
    <source>
        <dbReference type="ARBA" id="ARBA00022448"/>
    </source>
</evidence>
<dbReference type="SUPFAM" id="SSF56935">
    <property type="entry name" value="Porins"/>
    <property type="match status" value="1"/>
</dbReference>
<accession>A0ABZ2Z810</accession>
<evidence type="ECO:0000256" key="3">
    <source>
        <dbReference type="ARBA" id="ARBA00022452"/>
    </source>
</evidence>
<evidence type="ECO:0000256" key="7">
    <source>
        <dbReference type="ARBA" id="ARBA00023237"/>
    </source>
</evidence>
<feature type="domain" description="TonB-dependent receptor plug" evidence="12">
    <location>
        <begin position="118"/>
        <end position="244"/>
    </location>
</feature>
<keyword evidence="10" id="KW-0732">Signal</keyword>
<keyword evidence="14" id="KW-1185">Reference proteome</keyword>
<dbReference type="Pfam" id="PF13715">
    <property type="entry name" value="CarbopepD_reg_2"/>
    <property type="match status" value="1"/>
</dbReference>
<evidence type="ECO:0000259" key="12">
    <source>
        <dbReference type="Pfam" id="PF07715"/>
    </source>
</evidence>
<dbReference type="NCBIfam" id="TIGR04057">
    <property type="entry name" value="SusC_RagA_signa"/>
    <property type="match status" value="1"/>
</dbReference>
<dbReference type="RefSeq" id="WP_341842328.1">
    <property type="nucleotide sequence ID" value="NZ_CP149792.1"/>
</dbReference>
<keyword evidence="6 8" id="KW-0472">Membrane</keyword>
<comment type="similarity">
    <text evidence="8 9">Belongs to the TonB-dependent receptor family.</text>
</comment>
<evidence type="ECO:0000256" key="8">
    <source>
        <dbReference type="PROSITE-ProRule" id="PRU01360"/>
    </source>
</evidence>
<evidence type="ECO:0000256" key="9">
    <source>
        <dbReference type="RuleBase" id="RU003357"/>
    </source>
</evidence>
<keyword evidence="5 9" id="KW-0798">TonB box</keyword>
<dbReference type="InterPro" id="IPR039426">
    <property type="entry name" value="TonB-dep_rcpt-like"/>
</dbReference>
<dbReference type="InterPro" id="IPR023996">
    <property type="entry name" value="TonB-dep_OMP_SusC/RagA"/>
</dbReference>
<dbReference type="InterPro" id="IPR000531">
    <property type="entry name" value="Beta-barrel_TonB"/>
</dbReference>
<evidence type="ECO:0000313" key="14">
    <source>
        <dbReference type="Proteomes" id="UP001449657"/>
    </source>
</evidence>
<evidence type="ECO:0000313" key="13">
    <source>
        <dbReference type="EMBL" id="WZN47703.1"/>
    </source>
</evidence>
<dbReference type="InterPro" id="IPR037066">
    <property type="entry name" value="Plug_dom_sf"/>
</dbReference>
<keyword evidence="7 8" id="KW-0998">Cell outer membrane</keyword>
<dbReference type="Gene3D" id="2.170.130.10">
    <property type="entry name" value="TonB-dependent receptor, plug domain"/>
    <property type="match status" value="1"/>
</dbReference>
<dbReference type="EMBL" id="CP150096">
    <property type="protein sequence ID" value="WZN47703.1"/>
    <property type="molecule type" value="Genomic_DNA"/>
</dbReference>
<dbReference type="InterPro" id="IPR008969">
    <property type="entry name" value="CarboxyPept-like_regulatory"/>
</dbReference>